<feature type="domain" description="PLD phosphodiesterase" evidence="15">
    <location>
        <begin position="634"/>
        <end position="660"/>
    </location>
</feature>
<dbReference type="GO" id="GO:0043202">
    <property type="term" value="C:lysosomal lumen"/>
    <property type="evidence" value="ECO:0007669"/>
    <property type="project" value="UniProtKB-SubCell"/>
</dbReference>
<dbReference type="EC" id="3.1.16.1" evidence="11"/>
<name>A0AAD1WLX0_PELCU</name>
<dbReference type="InterPro" id="IPR032803">
    <property type="entry name" value="PLDc_3"/>
</dbReference>
<dbReference type="Pfam" id="PF13091">
    <property type="entry name" value="PLDc_2"/>
    <property type="match status" value="1"/>
</dbReference>
<dbReference type="SUPFAM" id="SSF56024">
    <property type="entry name" value="Phospholipase D/nuclease"/>
    <property type="match status" value="3"/>
</dbReference>
<feature type="transmembrane region" description="Helical" evidence="14">
    <location>
        <begin position="32"/>
        <end position="58"/>
    </location>
</feature>
<gene>
    <name evidence="16" type="ORF">PECUL_23A018099</name>
</gene>
<keyword evidence="14" id="KW-0472">Membrane</keyword>
<evidence type="ECO:0000256" key="8">
    <source>
        <dbReference type="ARBA" id="ARBA00035759"/>
    </source>
</evidence>
<protein>
    <recommendedName>
        <fullName evidence="12">5'-3' exonuclease PLD3</fullName>
        <ecNumber evidence="11">3.1.16.1</ecNumber>
    </recommendedName>
    <alternativeName>
        <fullName evidence="13">Phospholipase D3</fullName>
    </alternativeName>
</protein>
<keyword evidence="7" id="KW-0442">Lipid degradation</keyword>
<comment type="catalytic activity">
    <reaction evidence="8">
        <text>Exonucleolytic cleavage in the 5'- to 3'-direction to yield nucleoside 3'-phosphates.</text>
        <dbReference type="EC" id="3.1.16.1"/>
    </reaction>
</comment>
<evidence type="ECO:0000313" key="16">
    <source>
        <dbReference type="EMBL" id="CAH2314014.1"/>
    </source>
</evidence>
<keyword evidence="17" id="KW-1185">Reference proteome</keyword>
<feature type="domain" description="PLD phosphodiesterase" evidence="15">
    <location>
        <begin position="419"/>
        <end position="446"/>
    </location>
</feature>
<keyword evidence="6" id="KW-0269">Exonuclease</keyword>
<evidence type="ECO:0000256" key="1">
    <source>
        <dbReference type="ARBA" id="ARBA00004227"/>
    </source>
</evidence>
<sequence length="716" mass="81219">MKPPITYKQVKYQDEQEVSTRPHADHAEKARKYYLCALIIAVAITILFTLLASQILLFPFCFNTSKEKTETVLLSQETRCNEQCQVVLVESIPEGLVYEANATTNPSTFQTWMNLIAVAKTSVDIASFYWTLTNNDTHTEHPSANQGEQILEELTKLKQRGVSLRVAVNPTNSPTKDKDINVLRASGADVHVVDMPRLTDGILHTKFWVVDNKHFYIGSANMDWRSLTQVKYQDEQEVSTRPHADHAEKARKYYLCALIIAVAITILFTLLASQILLFPFCFNTSKEKTETVLLSQETRCNEQCQVVLVESIPEGLVYEANATTNPSTFQTWMNLIAVAKTSVDIASFYWTLTNNDTHTEHPSANQGEQILEELTKLKQRGVSLRVAVNPTNSPTKDKDINVLRASGADVHVVDMPRLTDGILHTKFWVVDNKHFYIGSANMDWRSLTQVKEMGSAIYNCSCLAQDLQKIFEVYWALGLPNATIPSPWPANYSTTYNKETPMEVELNDTTAKVYLSSSPPPLSPTGRTDDIKSILSIINDAKKFVYISVMDYTPTEEFIYPKRYWPVIDSHLREVVYERRVSVRLLISCWKNSKPYMFPFLTSLAALHSNKSHFDIQVKIFVVPSTPDQKRIPFARVNHNKYMVTDRVAYIGTSNWSGDYFLRTAGTALVVNQTSSVNATNTVQERLHAVFERDWNSNYSHVLHGLGSSWSEKCIF</sequence>
<dbReference type="InterPro" id="IPR025202">
    <property type="entry name" value="PLD-like_dom"/>
</dbReference>
<keyword evidence="14" id="KW-0812">Transmembrane</keyword>
<dbReference type="EMBL" id="OW240920">
    <property type="protein sequence ID" value="CAH2314014.1"/>
    <property type="molecule type" value="Genomic_DNA"/>
</dbReference>
<dbReference type="Pfam" id="PF13918">
    <property type="entry name" value="PLDc_3"/>
    <property type="match status" value="1"/>
</dbReference>
<dbReference type="InterPro" id="IPR001736">
    <property type="entry name" value="PLipase_D/transphosphatidylase"/>
</dbReference>
<evidence type="ECO:0000256" key="14">
    <source>
        <dbReference type="SAM" id="Phobius"/>
    </source>
</evidence>
<organism evidence="16 17">
    <name type="scientific">Pelobates cultripes</name>
    <name type="common">Western spadefoot toad</name>
    <dbReference type="NCBI Taxonomy" id="61616"/>
    <lineage>
        <taxon>Eukaryota</taxon>
        <taxon>Metazoa</taxon>
        <taxon>Chordata</taxon>
        <taxon>Craniata</taxon>
        <taxon>Vertebrata</taxon>
        <taxon>Euteleostomi</taxon>
        <taxon>Amphibia</taxon>
        <taxon>Batrachia</taxon>
        <taxon>Anura</taxon>
        <taxon>Pelobatoidea</taxon>
        <taxon>Pelobatidae</taxon>
        <taxon>Pelobates</taxon>
    </lineage>
</organism>
<evidence type="ECO:0000256" key="7">
    <source>
        <dbReference type="ARBA" id="ARBA00022963"/>
    </source>
</evidence>
<accession>A0AAD1WLX0</accession>
<dbReference type="PANTHER" id="PTHR10185">
    <property type="entry name" value="PHOSPHOLIPASE D - RELATED"/>
    <property type="match status" value="1"/>
</dbReference>
<evidence type="ECO:0000256" key="10">
    <source>
        <dbReference type="ARBA" id="ARBA00037858"/>
    </source>
</evidence>
<dbReference type="GO" id="GO:0016042">
    <property type="term" value="P:lipid catabolic process"/>
    <property type="evidence" value="ECO:0007669"/>
    <property type="project" value="UniProtKB-KW"/>
</dbReference>
<keyword evidence="4" id="KW-0677">Repeat</keyword>
<dbReference type="GO" id="GO:0004527">
    <property type="term" value="F:exonuclease activity"/>
    <property type="evidence" value="ECO:0007669"/>
    <property type="project" value="UniProtKB-KW"/>
</dbReference>
<evidence type="ECO:0000313" key="17">
    <source>
        <dbReference type="Proteomes" id="UP001295444"/>
    </source>
</evidence>
<feature type="transmembrane region" description="Helical" evidence="14">
    <location>
        <begin position="253"/>
        <end position="278"/>
    </location>
</feature>
<reference evidence="16" key="1">
    <citation type="submission" date="2022-03" db="EMBL/GenBank/DDBJ databases">
        <authorList>
            <person name="Alioto T."/>
            <person name="Alioto T."/>
            <person name="Gomez Garrido J."/>
        </authorList>
    </citation>
    <scope>NUCLEOTIDE SEQUENCE</scope>
</reference>
<keyword evidence="14" id="KW-1133">Transmembrane helix</keyword>
<comment type="similarity">
    <text evidence="2">Belongs to the phospholipase D family.</text>
</comment>
<evidence type="ECO:0000256" key="12">
    <source>
        <dbReference type="ARBA" id="ARBA00039647"/>
    </source>
</evidence>
<comment type="subcellular location">
    <subcellularLocation>
        <location evidence="10">Early endosome membrane</location>
        <topology evidence="10">Single-pass type II membrane protein</topology>
    </subcellularLocation>
    <subcellularLocation>
        <location evidence="9">Late endosome membrane</location>
        <topology evidence="9">Single-pass type II membrane protein</topology>
    </subcellularLocation>
    <subcellularLocation>
        <location evidence="1">Lysosome lumen</location>
    </subcellularLocation>
</comment>
<keyword evidence="5" id="KW-0378">Hydrolase</keyword>
<evidence type="ECO:0000256" key="2">
    <source>
        <dbReference type="ARBA" id="ARBA00008664"/>
    </source>
</evidence>
<evidence type="ECO:0000256" key="3">
    <source>
        <dbReference type="ARBA" id="ARBA00022722"/>
    </source>
</evidence>
<evidence type="ECO:0000259" key="15">
    <source>
        <dbReference type="PROSITE" id="PS50035"/>
    </source>
</evidence>
<evidence type="ECO:0000256" key="9">
    <source>
        <dbReference type="ARBA" id="ARBA00037797"/>
    </source>
</evidence>
<keyword evidence="3" id="KW-0540">Nuclease</keyword>
<evidence type="ECO:0000256" key="6">
    <source>
        <dbReference type="ARBA" id="ARBA00022839"/>
    </source>
</evidence>
<evidence type="ECO:0000256" key="13">
    <source>
        <dbReference type="ARBA" id="ARBA00041681"/>
    </source>
</evidence>
<dbReference type="Gene3D" id="3.30.870.10">
    <property type="entry name" value="Endonuclease Chain A"/>
    <property type="match status" value="3"/>
</dbReference>
<dbReference type="AlphaFoldDB" id="A0AAD1WLX0"/>
<proteinExistence type="inferred from homology"/>
<evidence type="ECO:0000256" key="4">
    <source>
        <dbReference type="ARBA" id="ARBA00022737"/>
    </source>
</evidence>
<evidence type="ECO:0000256" key="11">
    <source>
        <dbReference type="ARBA" id="ARBA00039059"/>
    </source>
</evidence>
<dbReference type="Proteomes" id="UP001295444">
    <property type="component" value="Chromosome 09"/>
</dbReference>
<dbReference type="PANTHER" id="PTHR10185:SF16">
    <property type="entry name" value="5'-3' EXONUCLEASE PLD3"/>
    <property type="match status" value="1"/>
</dbReference>
<dbReference type="InterPro" id="IPR050874">
    <property type="entry name" value="Diverse_PLD-related"/>
</dbReference>
<dbReference type="GO" id="GO:0031902">
    <property type="term" value="C:late endosome membrane"/>
    <property type="evidence" value="ECO:0007669"/>
    <property type="project" value="UniProtKB-SubCell"/>
</dbReference>
<dbReference type="SMART" id="SM00155">
    <property type="entry name" value="PLDc"/>
    <property type="match status" value="3"/>
</dbReference>
<dbReference type="GO" id="GO:0031901">
    <property type="term" value="C:early endosome membrane"/>
    <property type="evidence" value="ECO:0007669"/>
    <property type="project" value="UniProtKB-SubCell"/>
</dbReference>
<evidence type="ECO:0000256" key="5">
    <source>
        <dbReference type="ARBA" id="ARBA00022801"/>
    </source>
</evidence>
<keyword evidence="7" id="KW-0443">Lipid metabolism</keyword>
<feature type="domain" description="PLD phosphodiesterase" evidence="15">
    <location>
        <begin position="199"/>
        <end position="226"/>
    </location>
</feature>
<dbReference type="PROSITE" id="PS50035">
    <property type="entry name" value="PLD"/>
    <property type="match status" value="3"/>
</dbReference>